<accession>A0A644YCV6</accession>
<dbReference type="AlphaFoldDB" id="A0A644YCV6"/>
<dbReference type="EMBL" id="VSSQ01004721">
    <property type="protein sequence ID" value="MPM26386.1"/>
    <property type="molecule type" value="Genomic_DNA"/>
</dbReference>
<organism evidence="1">
    <name type="scientific">bioreactor metagenome</name>
    <dbReference type="NCBI Taxonomy" id="1076179"/>
    <lineage>
        <taxon>unclassified sequences</taxon>
        <taxon>metagenomes</taxon>
        <taxon>ecological metagenomes</taxon>
    </lineage>
</organism>
<name>A0A644YCV6_9ZZZZ</name>
<protein>
    <submittedName>
        <fullName evidence="1">Uncharacterized protein</fullName>
    </submittedName>
</protein>
<evidence type="ECO:0000313" key="1">
    <source>
        <dbReference type="EMBL" id="MPM26386.1"/>
    </source>
</evidence>
<comment type="caution">
    <text evidence="1">The sequence shown here is derived from an EMBL/GenBank/DDBJ whole genome shotgun (WGS) entry which is preliminary data.</text>
</comment>
<reference evidence="1" key="1">
    <citation type="submission" date="2019-08" db="EMBL/GenBank/DDBJ databases">
        <authorList>
            <person name="Kucharzyk K."/>
            <person name="Murdoch R.W."/>
            <person name="Higgins S."/>
            <person name="Loffler F."/>
        </authorList>
    </citation>
    <scope>NUCLEOTIDE SEQUENCE</scope>
</reference>
<gene>
    <name evidence="1" type="ORF">SDC9_72887</name>
</gene>
<proteinExistence type="predicted"/>
<sequence>MLFGSNIIPIAKVPSKAVTATITASAIIPFGKSFDGFFILLTYGDIFSHPPTANTNIAKLVKYSKLKSGIKFFILKSML</sequence>